<protein>
    <submittedName>
        <fullName evidence="1">Uncharacterized protein</fullName>
    </submittedName>
</protein>
<reference evidence="1 2" key="1">
    <citation type="submission" date="2007-01" db="EMBL/GenBank/DDBJ databases">
        <authorList>
            <person name="Haygood M."/>
            <person name="Podell S."/>
            <person name="Anderson C."/>
            <person name="Hopkinson B."/>
            <person name="Roe K."/>
            <person name="Barbeau K."/>
            <person name="Gaasterland T."/>
            <person name="Ferriera S."/>
            <person name="Johnson J."/>
            <person name="Kravitz S."/>
            <person name="Beeson K."/>
            <person name="Sutton G."/>
            <person name="Rogers Y.-H."/>
            <person name="Friedman R."/>
            <person name="Frazier M."/>
            <person name="Venter J.C."/>
        </authorList>
    </citation>
    <scope>NUCLEOTIDE SEQUENCE [LARGE SCALE GENOMIC DNA]</scope>
    <source>
        <strain evidence="1 2">ATCC 23134</strain>
    </source>
</reference>
<dbReference type="RefSeq" id="WP_002698521.1">
    <property type="nucleotide sequence ID" value="NZ_AAWS01000017.1"/>
</dbReference>
<dbReference type="AlphaFoldDB" id="A1ZNA9"/>
<evidence type="ECO:0000313" key="2">
    <source>
        <dbReference type="Proteomes" id="UP000004095"/>
    </source>
</evidence>
<accession>A1ZNA9</accession>
<comment type="caution">
    <text evidence="1">The sequence shown here is derived from an EMBL/GenBank/DDBJ whole genome shotgun (WGS) entry which is preliminary data.</text>
</comment>
<dbReference type="EMBL" id="AAWS01000017">
    <property type="protein sequence ID" value="EAY28290.1"/>
    <property type="molecule type" value="Genomic_DNA"/>
</dbReference>
<dbReference type="Proteomes" id="UP000004095">
    <property type="component" value="Unassembled WGS sequence"/>
</dbReference>
<evidence type="ECO:0000313" key="1">
    <source>
        <dbReference type="EMBL" id="EAY28290.1"/>
    </source>
</evidence>
<organism evidence="1 2">
    <name type="scientific">Microscilla marina ATCC 23134</name>
    <dbReference type="NCBI Taxonomy" id="313606"/>
    <lineage>
        <taxon>Bacteria</taxon>
        <taxon>Pseudomonadati</taxon>
        <taxon>Bacteroidota</taxon>
        <taxon>Cytophagia</taxon>
        <taxon>Cytophagales</taxon>
        <taxon>Microscillaceae</taxon>
        <taxon>Microscilla</taxon>
    </lineage>
</organism>
<proteinExistence type="predicted"/>
<name>A1ZNA9_MICM2</name>
<keyword evidence="2" id="KW-1185">Reference proteome</keyword>
<sequence length="261" mass="28961">MLNIRINSLSKVGTHFGSYQQAIVHLASNTVAYYQGAKLGNSTEDEPSFDISQVCCHVSGQPLSNGMQMCAINNNSSQGIRLVEEPKNIDEGIEPNDADTDVPMSIESSLPNDGLYTSASQVAPQDLLLISGDCAEGLKTSLSYFMENKNIQKLIVDRYKPGEYVTNPEMGEHYIFPNKMYYWDDNQKMISDNSTSSTQSFTPQQCFIYLDQGALVQQRVVDDTSGELVNARETIEDFIFVEPNPALPEPLYIMARIPSSC</sequence>
<gene>
    <name evidence="1" type="ORF">M23134_03551</name>
</gene>